<dbReference type="Pfam" id="PF11009">
    <property type="entry name" value="BrxC"/>
    <property type="match status" value="1"/>
</dbReference>
<organism evidence="1 2">
    <name type="scientific">Gracilimonas mengyeensis</name>
    <dbReference type="NCBI Taxonomy" id="1302730"/>
    <lineage>
        <taxon>Bacteria</taxon>
        <taxon>Pseudomonadati</taxon>
        <taxon>Balneolota</taxon>
        <taxon>Balneolia</taxon>
        <taxon>Balneolales</taxon>
        <taxon>Balneolaceae</taxon>
        <taxon>Gracilimonas</taxon>
    </lineage>
</organism>
<name>A0A521C2Q0_9BACT</name>
<dbReference type="InterPro" id="IPR022551">
    <property type="entry name" value="BrxC"/>
</dbReference>
<evidence type="ECO:0000313" key="1">
    <source>
        <dbReference type="EMBL" id="SMO53679.1"/>
    </source>
</evidence>
<dbReference type="Gene3D" id="3.40.30.10">
    <property type="entry name" value="Glutaredoxin"/>
    <property type="match status" value="1"/>
</dbReference>
<reference evidence="1 2" key="1">
    <citation type="submission" date="2017-05" db="EMBL/GenBank/DDBJ databases">
        <authorList>
            <person name="Varghese N."/>
            <person name="Submissions S."/>
        </authorList>
    </citation>
    <scope>NUCLEOTIDE SEQUENCE [LARGE SCALE GENOMIC DNA]</scope>
    <source>
        <strain evidence="1 2">DSM 21985</strain>
    </source>
</reference>
<dbReference type="OrthoDB" id="677051at2"/>
<dbReference type="InterPro" id="IPR036249">
    <property type="entry name" value="Thioredoxin-like_sf"/>
</dbReference>
<dbReference type="Proteomes" id="UP000317557">
    <property type="component" value="Unassembled WGS sequence"/>
</dbReference>
<accession>A0A521C2Q0</accession>
<keyword evidence="2" id="KW-1185">Reference proteome</keyword>
<dbReference type="EMBL" id="FXTP01000004">
    <property type="protein sequence ID" value="SMO53679.1"/>
    <property type="molecule type" value="Genomic_DNA"/>
</dbReference>
<dbReference type="AlphaFoldDB" id="A0A521C2Q0"/>
<proteinExistence type="predicted"/>
<evidence type="ECO:0000313" key="2">
    <source>
        <dbReference type="Proteomes" id="UP000317557"/>
    </source>
</evidence>
<dbReference type="NCBIfam" id="TIGR04019">
    <property type="entry name" value="B_thiol_YtxJ"/>
    <property type="match status" value="1"/>
</dbReference>
<dbReference type="RefSeq" id="WP_142453710.1">
    <property type="nucleotide sequence ID" value="NZ_FXTP01000004.1"/>
</dbReference>
<protein>
    <submittedName>
        <fullName evidence="1">Bacillithiol system protein YtxJ</fullName>
    </submittedName>
</protein>
<dbReference type="SUPFAM" id="SSF52833">
    <property type="entry name" value="Thioredoxin-like"/>
    <property type="match status" value="1"/>
</dbReference>
<sequence length="129" mass="14458">MGFFDTLFGGEGEDNASSTINWENIHSEEELDDILMASNQKPQVIYKHSPRCATSFFALKNLKALSAEDARKADFYLVDVIAERSISNLVAEKLGIRHESPQLFIIKNGDVQWHGSHHQVNSDVVEGQL</sequence>
<gene>
    <name evidence="1" type="ORF">SAMN06265219_10496</name>
</gene>